<dbReference type="FunFam" id="2.10.25.10:FF:000105">
    <property type="entry name" value="laminin subunit gamma-1"/>
    <property type="match status" value="1"/>
</dbReference>
<feature type="domain" description="Laminin EGF-like" evidence="18">
    <location>
        <begin position="559"/>
        <end position="608"/>
    </location>
</feature>
<feature type="domain" description="Laminin EGF-like" evidence="18">
    <location>
        <begin position="1097"/>
        <end position="1144"/>
    </location>
</feature>
<feature type="disulfide bond" evidence="15">
    <location>
        <begin position="1097"/>
        <end position="1109"/>
    </location>
</feature>
<feature type="disulfide bond" evidence="15">
    <location>
        <begin position="1021"/>
        <end position="1030"/>
    </location>
</feature>
<dbReference type="Pfam" id="PF24973">
    <property type="entry name" value="EGF_LMN_ATRN"/>
    <property type="match status" value="3"/>
</dbReference>
<keyword evidence="3" id="KW-0964">Secreted</keyword>
<evidence type="ECO:0000256" key="15">
    <source>
        <dbReference type="PROSITE-ProRule" id="PRU00460"/>
    </source>
</evidence>
<feature type="disulfide bond" evidence="15">
    <location>
        <begin position="1070"/>
        <end position="1079"/>
    </location>
</feature>
<keyword evidence="4" id="KW-0272">Extracellular matrix</keyword>
<dbReference type="Proteomes" id="UP000515208">
    <property type="component" value="Unplaced"/>
</dbReference>
<feature type="domain" description="Laminin IV type A" evidence="19">
    <location>
        <begin position="635"/>
        <end position="803"/>
    </location>
</feature>
<comment type="caution">
    <text evidence="15">Lacks conserved residue(s) required for the propagation of feature annotation.</text>
</comment>
<evidence type="ECO:0000256" key="10">
    <source>
        <dbReference type="ARBA" id="ARBA00023157"/>
    </source>
</evidence>
<dbReference type="Pfam" id="PF00053">
    <property type="entry name" value="EGF_laminin"/>
    <property type="match status" value="7"/>
</dbReference>
<evidence type="ECO:0000256" key="9">
    <source>
        <dbReference type="ARBA" id="ARBA00023054"/>
    </source>
</evidence>
<feature type="domain" description="Laminin EGF-like" evidence="18">
    <location>
        <begin position="998"/>
        <end position="1048"/>
    </location>
</feature>
<accession>A0A6P3IHS0</accession>
<dbReference type="FunFam" id="2.10.25.10:FF:000193">
    <property type="entry name" value="Laminin subunit gamma 1"/>
    <property type="match status" value="1"/>
</dbReference>
<feature type="disulfide bond" evidence="15">
    <location>
        <begin position="1051"/>
        <end position="1068"/>
    </location>
</feature>
<evidence type="ECO:0000256" key="11">
    <source>
        <dbReference type="ARBA" id="ARBA00023180"/>
    </source>
</evidence>
<keyword evidence="21" id="KW-1185">Reference proteome</keyword>
<evidence type="ECO:0000256" key="2">
    <source>
        <dbReference type="ARBA" id="ARBA00004302"/>
    </source>
</evidence>
<dbReference type="PROSITE" id="PS51115">
    <property type="entry name" value="LAMININ_IVA"/>
    <property type="match status" value="1"/>
</dbReference>
<keyword evidence="12 15" id="KW-0424">Laminin EGF-like domain</keyword>
<dbReference type="FunFam" id="2.60.120.260:FF:000018">
    <property type="entry name" value="Laminin subunit gamma 1"/>
    <property type="match status" value="1"/>
</dbReference>
<evidence type="ECO:0000256" key="12">
    <source>
        <dbReference type="ARBA" id="ARBA00023292"/>
    </source>
</evidence>
<dbReference type="FunFam" id="2.10.25.10:FF:000166">
    <property type="entry name" value="laminin subunit gamma-1"/>
    <property type="match status" value="1"/>
</dbReference>
<protein>
    <recommendedName>
        <fullName evidence="14">Laminin subunit gamma-1</fullName>
    </recommendedName>
</protein>
<feature type="disulfide bond" evidence="15">
    <location>
        <begin position="1117"/>
        <end position="1126"/>
    </location>
</feature>
<keyword evidence="6" id="KW-0677">Repeat</keyword>
<dbReference type="KEGG" id="bbis:104998110"/>
<comment type="subcellular location">
    <subcellularLocation>
        <location evidence="2">Secreted</location>
        <location evidence="2">Extracellular space</location>
        <location evidence="2">Extracellular matrix</location>
        <location evidence="2">Basement membrane</location>
    </subcellularLocation>
</comment>
<dbReference type="GO" id="GO:0007411">
    <property type="term" value="P:axon guidance"/>
    <property type="evidence" value="ECO:0007669"/>
    <property type="project" value="TreeGrafter"/>
</dbReference>
<dbReference type="GeneID" id="104998110"/>
<feature type="domain" description="Laminin EGF-like" evidence="18">
    <location>
        <begin position="838"/>
        <end position="886"/>
    </location>
</feature>
<dbReference type="PROSITE" id="PS51117">
    <property type="entry name" value="LAMININ_NTER"/>
    <property type="match status" value="1"/>
</dbReference>
<keyword evidence="5" id="KW-0732">Signal</keyword>
<keyword evidence="8" id="KW-0130">Cell adhesion</keyword>
<dbReference type="FunFam" id="2.10.25.10:FF:000758">
    <property type="entry name" value="Laminin subunit gamma 1"/>
    <property type="match status" value="1"/>
</dbReference>
<dbReference type="GO" id="GO:0009887">
    <property type="term" value="P:animal organ morphogenesis"/>
    <property type="evidence" value="ECO:0007669"/>
    <property type="project" value="TreeGrafter"/>
</dbReference>
<feature type="coiled-coil region" evidence="16">
    <location>
        <begin position="1149"/>
        <end position="1469"/>
    </location>
</feature>
<dbReference type="FunFam" id="2.10.25.10:FF:000163">
    <property type="entry name" value="laminin subunit gamma-1"/>
    <property type="match status" value="1"/>
</dbReference>
<evidence type="ECO:0000259" key="19">
    <source>
        <dbReference type="PROSITE" id="PS51115"/>
    </source>
</evidence>
<evidence type="ECO:0000256" key="8">
    <source>
        <dbReference type="ARBA" id="ARBA00022889"/>
    </source>
</evidence>
<dbReference type="SMART" id="SM00180">
    <property type="entry name" value="EGF_Lam"/>
    <property type="match status" value="10"/>
</dbReference>
<keyword evidence="7" id="KW-0084">Basement membrane</keyword>
<feature type="disulfide bond" evidence="15">
    <location>
        <begin position="512"/>
        <end position="524"/>
    </location>
</feature>
<sequence>MSADCAMLTRAEHPGKEKLSWKPLRAQAHENGKLPIRHCGGFGNLDEGRSGTLSAPDTPELCSESPGAGREQHGLFPGRPRGEGAGRENGHPASLRNFGPLRSPPRGAARWTPGRTPGLAGTRATAQTTRGSRANSKRPSPLRRRPYKTPPDECTDEGGRPQRCMPEFVNAAFNVTVVATNTCGTPPEEYCVQTGVTGVTKSCHLCDAGQPHLQHGAAFLTDYNNQADTTWWQSQTMLAGVQYPNSINLTLHLGKAFDITYVRLKFHTSRPESFAIYKRTREDGPWIPYQYYSGSCENTYSKATRGFIRTGGDEQQALCTDEFSDISPLTGGNVAFSTLEGRPSAYNFDNSPVLQEWVTATDIRVTLNRLNTFGDEVFNDPKVLKSYYYAISDFAVGGRCKCNGHASECVKNEFDKLVCNCKHNTYGVDCEKCLPFFNDRPWRRATAESASECQPCDCNGRSQECYFDPELYRSTGHGGHCTNCQDNTDGAKCERCRENFFRLGNREACSPCHCSPVGSLSTQCDSYGRCSCKPGVMGDKCDRCQPGYHSLTEAGCRPCSCNPSGSIDECNIETGRCVCKDNVEGFNCERCKPGFFNLESSNPRGCTPCFCFGHSSVCTNAVGYSVYSITSTFETDEDGWRAEQRDGSEASFEWSSERQDIAVISDSYFPRYFIAPAKFLGKQVLSYGQNFSFSFRVDRRDTRLSAEDLVLEGAGMRVSVPLIAQGNSYPSETTVKYVFRLHEATDYPWRPTLTPFEFQKLLNNLTSIKIRGTYSERSAGYLDDVTLASAHPGPGVPATWVESCTCPVGYGGQFCEVCLSGYRRETPSLGPYSPCVLCTCNGHSETCDPESGVCNCRDNTAGPNCEKCSDGYYGDSTAGTSLDCQPCPCPGGSSCAVVPKTQEVVCTNCPTGTTGKRCELCDDGYFGDPLGSNGPVRLCRLCQCNDNIDPNAVGNCNRLTGECLKCIYNTAGFYCDRCKDGFFGNPLAPNPADKCKACDCNPYGTVKQQSSCNPVTGQCECLPHVTGRDCGACDPGFYNLQSGQGCERCDCHALGSTNGQCDIHSGQCECQPGITGQHCEHCEVNHFGFGPEGCKPCDCHPEGSLSLQCKDDGHCECREGFVGNRCDQCEENYFYNRSWPGCQECPACYRLVKDKVADHRAKLRELENLIANLGTGDEMVTDQAFEDRLKEVEREVTDLLREAQDVKDVDQNLMDRLQRVNNTLFSQISRLQNIRNTIEETGNLAEQARSRVESTEQLIEIASRELEKAKVAIANVSVTQPESTGDPNNMTLLAEEARKLAERHKQEADDIVRVAKTANDTSAEAYNLLLRTLAGENQTASEIEELNRKYEQAKNISQDLEKQAARVHEEAKKAGDKAVEIYASVAQLTPVDSEALENEANKIKKEAEDLDRLIDQKLKDYEDLRDDMRGKEFEVKKLLEKGKTEQQTADQLLARADAAKALAEEAAEKGRNTLQEANDILNNLKDFDRRVNDNKTAAEEALRRIPAINQTIIEANEKTREAQQALGNAAADATEARNKAHEAERIASAVQKNATSTKAEAERTFAEVTDLDNEVNNMLKQLQEAEKELKKKQEDADQDMMMAGMASQAAQEAEINARKAKNSVTNLLNLINDLLEQLGQLDTVDLNKLNEIEGTLNKAKEEMKVSDLDRKVSKLESEARRQEAAIMDYNRDIEEILKDIRNLEDIKKTLPSGCFNTPSIEKP</sequence>
<dbReference type="SMART" id="SM00136">
    <property type="entry name" value="LamNT"/>
    <property type="match status" value="1"/>
</dbReference>
<comment type="subunit">
    <text evidence="13">Laminin is a complex glycoprotein, consisting of three different polypeptide chains (alpha, beta, gamma), which are bound to each other by disulfide bonds into a cross-shaped molecule comprising one long and three short arms with globules at each end.</text>
</comment>
<reference evidence="22" key="1">
    <citation type="submission" date="2025-08" db="UniProtKB">
        <authorList>
            <consortium name="RefSeq"/>
        </authorList>
    </citation>
    <scope>IDENTIFICATION</scope>
    <source>
        <tissue evidence="22">Blood</tissue>
    </source>
</reference>
<feature type="coiled-coil region" evidence="16">
    <location>
        <begin position="1533"/>
        <end position="1706"/>
    </location>
</feature>
<evidence type="ECO:0000256" key="6">
    <source>
        <dbReference type="ARBA" id="ARBA00022737"/>
    </source>
</evidence>
<feature type="disulfide bond" evidence="15">
    <location>
        <begin position="856"/>
        <end position="865"/>
    </location>
</feature>
<evidence type="ECO:0000256" key="14">
    <source>
        <dbReference type="ARBA" id="ARBA00073466"/>
    </source>
</evidence>
<name>A0A6P3IHS0_BISBB</name>
<dbReference type="Gene3D" id="2.10.25.10">
    <property type="entry name" value="Laminin"/>
    <property type="match status" value="9"/>
</dbReference>
<feature type="domain" description="Laminin EGF-like" evidence="18">
    <location>
        <begin position="942"/>
        <end position="997"/>
    </location>
</feature>
<dbReference type="SUPFAM" id="SSF57196">
    <property type="entry name" value="EGF/Laminin"/>
    <property type="match status" value="10"/>
</dbReference>
<gene>
    <name evidence="22" type="primary">LAMC1</name>
</gene>
<dbReference type="InterPro" id="IPR000742">
    <property type="entry name" value="EGF"/>
</dbReference>
<feature type="disulfide bond" evidence="15">
    <location>
        <begin position="579"/>
        <end position="588"/>
    </location>
</feature>
<comment type="function">
    <text evidence="1">Binding to cells via a high affinity receptor, laminin is thought to mediate the attachment, migration and organization of cells into tissues during embryonic development by interacting with other extracellular matrix components.</text>
</comment>
<evidence type="ECO:0000256" key="17">
    <source>
        <dbReference type="SAM" id="MobiDB-lite"/>
    </source>
</evidence>
<dbReference type="InterPro" id="IPR008211">
    <property type="entry name" value="Laminin_N"/>
</dbReference>
<evidence type="ECO:0000259" key="18">
    <source>
        <dbReference type="PROSITE" id="PS50027"/>
    </source>
</evidence>
<dbReference type="CTD" id="3915"/>
<evidence type="ECO:0000256" key="4">
    <source>
        <dbReference type="ARBA" id="ARBA00022530"/>
    </source>
</evidence>
<feature type="domain" description="Laminin N-terminal" evidence="20">
    <location>
        <begin position="160"/>
        <end position="399"/>
    </location>
</feature>
<dbReference type="Pfam" id="PF00052">
    <property type="entry name" value="Laminin_B"/>
    <property type="match status" value="1"/>
</dbReference>
<keyword evidence="11" id="KW-0325">Glycoprotein</keyword>
<evidence type="ECO:0000313" key="22">
    <source>
        <dbReference type="RefSeq" id="XP_010851432.1"/>
    </source>
</evidence>
<dbReference type="PROSITE" id="PS50027">
    <property type="entry name" value="EGF_LAM_2"/>
    <property type="match status" value="7"/>
</dbReference>
<dbReference type="PANTHER" id="PTHR10574:SF270">
    <property type="entry name" value="LAMININ SUBUNIT GAMMA-1"/>
    <property type="match status" value="1"/>
</dbReference>
<dbReference type="OrthoDB" id="430826at2759"/>
<feature type="region of interest" description="Disordered" evidence="17">
    <location>
        <begin position="47"/>
        <end position="161"/>
    </location>
</feature>
<dbReference type="InterPro" id="IPR002049">
    <property type="entry name" value="LE_dom"/>
</dbReference>
<keyword evidence="10 15" id="KW-1015">Disulfide bond</keyword>
<feature type="domain" description="Laminin EGF-like" evidence="18">
    <location>
        <begin position="1049"/>
        <end position="1096"/>
    </location>
</feature>
<evidence type="ECO:0000256" key="7">
    <source>
        <dbReference type="ARBA" id="ARBA00022869"/>
    </source>
</evidence>
<dbReference type="RefSeq" id="XP_010851432.1">
    <property type="nucleotide sequence ID" value="XM_010853130.1"/>
</dbReference>
<evidence type="ECO:0000256" key="1">
    <source>
        <dbReference type="ARBA" id="ARBA00002418"/>
    </source>
</evidence>
<dbReference type="Gene3D" id="2.60.120.260">
    <property type="entry name" value="Galactose-binding domain-like"/>
    <property type="match status" value="1"/>
</dbReference>
<proteinExistence type="predicted"/>
<dbReference type="SMART" id="SM00181">
    <property type="entry name" value="EGF"/>
    <property type="match status" value="7"/>
</dbReference>
<evidence type="ECO:0000259" key="20">
    <source>
        <dbReference type="PROSITE" id="PS51117"/>
    </source>
</evidence>
<feature type="disulfide bond" evidence="15">
    <location>
        <begin position="966"/>
        <end position="975"/>
    </location>
</feature>
<dbReference type="InterPro" id="IPR000034">
    <property type="entry name" value="Laminin_IV"/>
</dbReference>
<dbReference type="GO" id="GO:0005604">
    <property type="term" value="C:basement membrane"/>
    <property type="evidence" value="ECO:0007669"/>
    <property type="project" value="UniProtKB-SubCell"/>
</dbReference>
<dbReference type="PROSITE" id="PS01248">
    <property type="entry name" value="EGF_LAM_1"/>
    <property type="match status" value="6"/>
</dbReference>
<organism evidence="21 22">
    <name type="scientific">Bison bison bison</name>
    <name type="common">North American plains bison</name>
    <dbReference type="NCBI Taxonomy" id="43346"/>
    <lineage>
        <taxon>Eukaryota</taxon>
        <taxon>Metazoa</taxon>
        <taxon>Chordata</taxon>
        <taxon>Craniata</taxon>
        <taxon>Vertebrata</taxon>
        <taxon>Euteleostomi</taxon>
        <taxon>Mammalia</taxon>
        <taxon>Eutheria</taxon>
        <taxon>Laurasiatheria</taxon>
        <taxon>Artiodactyla</taxon>
        <taxon>Ruminantia</taxon>
        <taxon>Pecora</taxon>
        <taxon>Bovidae</taxon>
        <taxon>Bovinae</taxon>
        <taxon>Bison</taxon>
    </lineage>
</organism>
<dbReference type="SMART" id="SM00281">
    <property type="entry name" value="LamB"/>
    <property type="match status" value="1"/>
</dbReference>
<feature type="disulfide bond" evidence="15">
    <location>
        <begin position="1049"/>
        <end position="1061"/>
    </location>
</feature>
<dbReference type="FunFam" id="2.10.25.10:FF:001192">
    <property type="entry name" value="Laminin subunit gamma-1"/>
    <property type="match status" value="1"/>
</dbReference>
<dbReference type="PRINTS" id="PR00011">
    <property type="entry name" value="EGFLAMININ"/>
</dbReference>
<dbReference type="CDD" id="cd00055">
    <property type="entry name" value="EGF_Lam"/>
    <property type="match status" value="10"/>
</dbReference>
<keyword evidence="9 16" id="KW-0175">Coiled coil</keyword>
<feature type="compositionally biased region" description="Low complexity" evidence="17">
    <location>
        <begin position="118"/>
        <end position="134"/>
    </location>
</feature>
<dbReference type="FunFam" id="2.10.25.10:FF:000174">
    <property type="entry name" value="Laminin subunit gamma-1"/>
    <property type="match status" value="1"/>
</dbReference>
<dbReference type="GO" id="GO:0009888">
    <property type="term" value="P:tissue development"/>
    <property type="evidence" value="ECO:0007669"/>
    <property type="project" value="TreeGrafter"/>
</dbReference>
<evidence type="ECO:0000256" key="16">
    <source>
        <dbReference type="SAM" id="Coils"/>
    </source>
</evidence>
<dbReference type="InterPro" id="IPR050440">
    <property type="entry name" value="Laminin/Netrin_ECM"/>
</dbReference>
<evidence type="ECO:0000256" key="5">
    <source>
        <dbReference type="ARBA" id="ARBA00022729"/>
    </source>
</evidence>
<dbReference type="GO" id="GO:0007155">
    <property type="term" value="P:cell adhesion"/>
    <property type="evidence" value="ECO:0007669"/>
    <property type="project" value="UniProtKB-KW"/>
</dbReference>
<dbReference type="InterPro" id="IPR056863">
    <property type="entry name" value="LMN_ATRN_NET-like_EGF"/>
</dbReference>
<feature type="disulfide bond" evidence="15">
    <location>
        <begin position="532"/>
        <end position="541"/>
    </location>
</feature>
<dbReference type="PROSITE" id="PS00022">
    <property type="entry name" value="EGF_1"/>
    <property type="match status" value="1"/>
</dbReference>
<evidence type="ECO:0000256" key="13">
    <source>
        <dbReference type="ARBA" id="ARBA00065619"/>
    </source>
</evidence>
<dbReference type="PANTHER" id="PTHR10574">
    <property type="entry name" value="NETRIN/LAMININ-RELATED"/>
    <property type="match status" value="1"/>
</dbReference>
<dbReference type="Pfam" id="PF00055">
    <property type="entry name" value="Laminin_N"/>
    <property type="match status" value="1"/>
</dbReference>
<evidence type="ECO:0000313" key="21">
    <source>
        <dbReference type="Proteomes" id="UP000515208"/>
    </source>
</evidence>
<feature type="domain" description="Laminin EGF-like" evidence="18">
    <location>
        <begin position="512"/>
        <end position="558"/>
    </location>
</feature>
<evidence type="ECO:0000256" key="3">
    <source>
        <dbReference type="ARBA" id="ARBA00022525"/>
    </source>
</evidence>
<feature type="compositionally biased region" description="Basic and acidic residues" evidence="17">
    <location>
        <begin position="80"/>
        <end position="90"/>
    </location>
</feature>
<dbReference type="GO" id="GO:0005576">
    <property type="term" value="C:extracellular region"/>
    <property type="evidence" value="ECO:0007669"/>
    <property type="project" value="UniProtKB-ARBA"/>
</dbReference>
<dbReference type="FunFam" id="2.10.25.10:FF:000067">
    <property type="entry name" value="Laminin subunit gamma 1"/>
    <property type="match status" value="2"/>
</dbReference>